<feature type="compositionally biased region" description="Low complexity" evidence="1">
    <location>
        <begin position="100"/>
        <end position="111"/>
    </location>
</feature>
<proteinExistence type="predicted"/>
<feature type="region of interest" description="Disordered" evidence="1">
    <location>
        <begin position="74"/>
        <end position="111"/>
    </location>
</feature>
<dbReference type="EMBL" id="CP019791">
    <property type="protein sequence ID" value="AQT69157.1"/>
    <property type="molecule type" value="Genomic_DNA"/>
</dbReference>
<feature type="compositionally biased region" description="Basic and acidic residues" evidence="1">
    <location>
        <begin position="19"/>
        <end position="28"/>
    </location>
</feature>
<feature type="region of interest" description="Disordered" evidence="1">
    <location>
        <begin position="13"/>
        <end position="32"/>
    </location>
</feature>
<evidence type="ECO:0000256" key="1">
    <source>
        <dbReference type="SAM" id="MobiDB-lite"/>
    </source>
</evidence>
<evidence type="ECO:0000313" key="3">
    <source>
        <dbReference type="EMBL" id="AQT69157.1"/>
    </source>
</evidence>
<accession>A0A1U9NMX9</accession>
<dbReference type="Proteomes" id="UP000189674">
    <property type="component" value="Chromosome"/>
</dbReference>
<organism evidence="3 4">
    <name type="scientific">Anaerohalosphaera lusitana</name>
    <dbReference type="NCBI Taxonomy" id="1936003"/>
    <lineage>
        <taxon>Bacteria</taxon>
        <taxon>Pseudomonadati</taxon>
        <taxon>Planctomycetota</taxon>
        <taxon>Phycisphaerae</taxon>
        <taxon>Sedimentisphaerales</taxon>
        <taxon>Anaerohalosphaeraceae</taxon>
        <taxon>Anaerohalosphaera</taxon>
    </lineage>
</organism>
<feature type="transmembrane region" description="Helical" evidence="2">
    <location>
        <begin position="51"/>
        <end position="69"/>
    </location>
</feature>
<dbReference type="STRING" id="1936003.STSP2_02344"/>
<sequence>MAKRRPKKVLYEVAVSRSDSQDRVDRKERSARRAKRAVSELVSLNWSKLKIPAIAFFVALGIVIVLSQLNKEDRQQPAGSDSGAVASPRQPAQTGDRTSSESTASSGNASEIHVTGGTIIDQADKDNAIVIASNSDKKQLQAVQEFFAGHGIGSELIGTGRTWLLVSSEKYAGLSDMKRPIANIKKVGKDYDPPEGYKPFSFNTVYGINESKL</sequence>
<name>A0A1U9NMX9_9BACT</name>
<protein>
    <submittedName>
        <fullName evidence="3">Uncharacterized protein</fullName>
    </submittedName>
</protein>
<dbReference type="AlphaFoldDB" id="A0A1U9NMX9"/>
<evidence type="ECO:0000313" key="4">
    <source>
        <dbReference type="Proteomes" id="UP000189674"/>
    </source>
</evidence>
<reference evidence="4" key="1">
    <citation type="submission" date="2017-02" db="EMBL/GenBank/DDBJ databases">
        <title>Comparative genomics and description of representatives of a novel lineage of planctomycetes thriving in anoxic sediments.</title>
        <authorList>
            <person name="Spring S."/>
            <person name="Bunk B."/>
            <person name="Sproer C."/>
        </authorList>
    </citation>
    <scope>NUCLEOTIDE SEQUENCE [LARGE SCALE GENOMIC DNA]</scope>
    <source>
        <strain evidence="4">ST-NAGAB-D1</strain>
    </source>
</reference>
<keyword evidence="2" id="KW-0812">Transmembrane</keyword>
<keyword evidence="2" id="KW-0472">Membrane</keyword>
<dbReference type="KEGG" id="alus:STSP2_02344"/>
<evidence type="ECO:0000256" key="2">
    <source>
        <dbReference type="SAM" id="Phobius"/>
    </source>
</evidence>
<keyword evidence="4" id="KW-1185">Reference proteome</keyword>
<keyword evidence="2" id="KW-1133">Transmembrane helix</keyword>
<gene>
    <name evidence="3" type="ORF">STSP2_02344</name>
</gene>